<gene>
    <name evidence="2" type="ORF">EVAR_58806_1</name>
</gene>
<accession>A0A4C1YKT4</accession>
<evidence type="ECO:0000256" key="1">
    <source>
        <dbReference type="SAM" id="MobiDB-lite"/>
    </source>
</evidence>
<dbReference type="AlphaFoldDB" id="A0A4C1YKT4"/>
<dbReference type="EMBL" id="BGZK01001259">
    <property type="protein sequence ID" value="GBP75713.1"/>
    <property type="molecule type" value="Genomic_DNA"/>
</dbReference>
<sequence>MIVKAHNTAHTPPVVSASPKRDSTSLCGVEGEHALWTHVAEGTRGVGAIVKVIMCIAPQVSSNSFEKYVRAKRAPAGPQERPDYSRQKPGVVTPCISPLRLQHIQSTSPPTHPIQVLANVNIHIRPQRYLKANHKFTLVKSTTPAPAGWPCYVPGRSARRTRLRDSVV</sequence>
<protein>
    <submittedName>
        <fullName evidence="2">Uncharacterized protein</fullName>
    </submittedName>
</protein>
<feature type="region of interest" description="Disordered" evidence="1">
    <location>
        <begin position="1"/>
        <end position="22"/>
    </location>
</feature>
<proteinExistence type="predicted"/>
<comment type="caution">
    <text evidence="2">The sequence shown here is derived from an EMBL/GenBank/DDBJ whole genome shotgun (WGS) entry which is preliminary data.</text>
</comment>
<evidence type="ECO:0000313" key="3">
    <source>
        <dbReference type="Proteomes" id="UP000299102"/>
    </source>
</evidence>
<reference evidence="2 3" key="1">
    <citation type="journal article" date="2019" name="Commun. Biol.">
        <title>The bagworm genome reveals a unique fibroin gene that provides high tensile strength.</title>
        <authorList>
            <person name="Kono N."/>
            <person name="Nakamura H."/>
            <person name="Ohtoshi R."/>
            <person name="Tomita M."/>
            <person name="Numata K."/>
            <person name="Arakawa K."/>
        </authorList>
    </citation>
    <scope>NUCLEOTIDE SEQUENCE [LARGE SCALE GENOMIC DNA]</scope>
</reference>
<keyword evidence="3" id="KW-1185">Reference proteome</keyword>
<dbReference type="Proteomes" id="UP000299102">
    <property type="component" value="Unassembled WGS sequence"/>
</dbReference>
<name>A0A4C1YKT4_EUMVA</name>
<organism evidence="2 3">
    <name type="scientific">Eumeta variegata</name>
    <name type="common">Bagworm moth</name>
    <name type="synonym">Eumeta japonica</name>
    <dbReference type="NCBI Taxonomy" id="151549"/>
    <lineage>
        <taxon>Eukaryota</taxon>
        <taxon>Metazoa</taxon>
        <taxon>Ecdysozoa</taxon>
        <taxon>Arthropoda</taxon>
        <taxon>Hexapoda</taxon>
        <taxon>Insecta</taxon>
        <taxon>Pterygota</taxon>
        <taxon>Neoptera</taxon>
        <taxon>Endopterygota</taxon>
        <taxon>Lepidoptera</taxon>
        <taxon>Glossata</taxon>
        <taxon>Ditrysia</taxon>
        <taxon>Tineoidea</taxon>
        <taxon>Psychidae</taxon>
        <taxon>Oiketicinae</taxon>
        <taxon>Eumeta</taxon>
    </lineage>
</organism>
<evidence type="ECO:0000313" key="2">
    <source>
        <dbReference type="EMBL" id="GBP75713.1"/>
    </source>
</evidence>